<dbReference type="InterPro" id="IPR001873">
    <property type="entry name" value="ENaC"/>
</dbReference>
<keyword evidence="4 12" id="KW-0894">Sodium channel</keyword>
<evidence type="ECO:0000256" key="6">
    <source>
        <dbReference type="ARBA" id="ARBA00022989"/>
    </source>
</evidence>
<dbReference type="PANTHER" id="PTHR11690">
    <property type="entry name" value="AMILORIDE-SENSITIVE SODIUM CHANNEL-RELATED"/>
    <property type="match status" value="1"/>
</dbReference>
<evidence type="ECO:0000256" key="9">
    <source>
        <dbReference type="ARBA" id="ARBA00023136"/>
    </source>
</evidence>
<evidence type="ECO:0000256" key="1">
    <source>
        <dbReference type="ARBA" id="ARBA00004141"/>
    </source>
</evidence>
<evidence type="ECO:0000256" key="12">
    <source>
        <dbReference type="RuleBase" id="RU000679"/>
    </source>
</evidence>
<accession>A0A8S3VYK5</accession>
<dbReference type="Proteomes" id="UP000691718">
    <property type="component" value="Unassembled WGS sequence"/>
</dbReference>
<evidence type="ECO:0000256" key="13">
    <source>
        <dbReference type="SAM" id="Phobius"/>
    </source>
</evidence>
<evidence type="ECO:0000256" key="11">
    <source>
        <dbReference type="ARBA" id="ARBA00023303"/>
    </source>
</evidence>
<keyword evidence="8 12" id="KW-0406">Ion transport</keyword>
<evidence type="ECO:0000256" key="8">
    <source>
        <dbReference type="ARBA" id="ARBA00023065"/>
    </source>
</evidence>
<dbReference type="AlphaFoldDB" id="A0A8S3VYK5"/>
<dbReference type="EMBL" id="CAJQZP010000008">
    <property type="protein sequence ID" value="CAG4931593.1"/>
    <property type="molecule type" value="Genomic_DNA"/>
</dbReference>
<keyword evidence="6 13" id="KW-1133">Transmembrane helix</keyword>
<sequence length="230" mass="26395">MANGRMVNTYLCFWALTMLLTLCTACVLSLLLYDRFVEMPTRITIENQYESLHNLPYPAITICSPNQATISALDHFNKTLVDGNLTLDLKKVVPQLLDFSFGTFLLGSININELKHLQDVIERNRYSALDVMSLLPQRCDRFLKRCFFEQKIYPCEVLFDSILTQNGMCCIFNSIYYFKNNKRNERKANFIKFKATKADLENSLTVVTDYDPEDAVEGTVLYAGSSRVIC</sequence>
<evidence type="ECO:0000256" key="2">
    <source>
        <dbReference type="ARBA" id="ARBA00007193"/>
    </source>
</evidence>
<proteinExistence type="inferred from homology"/>
<keyword evidence="7" id="KW-0915">Sodium</keyword>
<comment type="subcellular location">
    <subcellularLocation>
        <location evidence="1">Membrane</location>
        <topology evidence="1">Multi-pass membrane protein</topology>
    </subcellularLocation>
</comment>
<keyword evidence="15" id="KW-1185">Reference proteome</keyword>
<keyword evidence="10 12" id="KW-0739">Sodium transport</keyword>
<name>A0A8S3VYK5_PARAO</name>
<keyword evidence="3 12" id="KW-0813">Transport</keyword>
<dbReference type="GO" id="GO:0015280">
    <property type="term" value="F:ligand-gated sodium channel activity"/>
    <property type="evidence" value="ECO:0007669"/>
    <property type="project" value="TreeGrafter"/>
</dbReference>
<feature type="transmembrane region" description="Helical" evidence="13">
    <location>
        <begin position="13"/>
        <end position="33"/>
    </location>
</feature>
<evidence type="ECO:0000256" key="7">
    <source>
        <dbReference type="ARBA" id="ARBA00023053"/>
    </source>
</evidence>
<evidence type="ECO:0000256" key="4">
    <source>
        <dbReference type="ARBA" id="ARBA00022461"/>
    </source>
</evidence>
<evidence type="ECO:0000313" key="15">
    <source>
        <dbReference type="Proteomes" id="UP000691718"/>
    </source>
</evidence>
<evidence type="ECO:0000313" key="14">
    <source>
        <dbReference type="EMBL" id="CAG4931593.1"/>
    </source>
</evidence>
<evidence type="ECO:0000256" key="3">
    <source>
        <dbReference type="ARBA" id="ARBA00022448"/>
    </source>
</evidence>
<dbReference type="PANTHER" id="PTHR11690:SF288">
    <property type="entry name" value="AMILORIDE-SENSITIVE NA+ CHANNEL-RELATED"/>
    <property type="match status" value="1"/>
</dbReference>
<keyword evidence="11 12" id="KW-0407">Ion channel</keyword>
<comment type="caution">
    <text evidence="14">The sequence shown here is derived from an EMBL/GenBank/DDBJ whole genome shotgun (WGS) entry which is preliminary data.</text>
</comment>
<reference evidence="14" key="1">
    <citation type="submission" date="2021-04" db="EMBL/GenBank/DDBJ databases">
        <authorList>
            <person name="Tunstrom K."/>
        </authorList>
    </citation>
    <scope>NUCLEOTIDE SEQUENCE</scope>
</reference>
<comment type="similarity">
    <text evidence="2 12">Belongs to the amiloride-sensitive sodium channel (TC 1.A.6) family.</text>
</comment>
<dbReference type="OrthoDB" id="6502088at2759"/>
<keyword evidence="9 13" id="KW-0472">Membrane</keyword>
<gene>
    <name evidence="14" type="ORF">PAPOLLO_LOCUS420</name>
</gene>
<dbReference type="Pfam" id="PF00858">
    <property type="entry name" value="ASC"/>
    <property type="match status" value="1"/>
</dbReference>
<evidence type="ECO:0000256" key="10">
    <source>
        <dbReference type="ARBA" id="ARBA00023201"/>
    </source>
</evidence>
<organism evidence="14 15">
    <name type="scientific">Parnassius apollo</name>
    <name type="common">Apollo butterfly</name>
    <name type="synonym">Papilio apollo</name>
    <dbReference type="NCBI Taxonomy" id="110799"/>
    <lineage>
        <taxon>Eukaryota</taxon>
        <taxon>Metazoa</taxon>
        <taxon>Ecdysozoa</taxon>
        <taxon>Arthropoda</taxon>
        <taxon>Hexapoda</taxon>
        <taxon>Insecta</taxon>
        <taxon>Pterygota</taxon>
        <taxon>Neoptera</taxon>
        <taxon>Endopterygota</taxon>
        <taxon>Lepidoptera</taxon>
        <taxon>Glossata</taxon>
        <taxon>Ditrysia</taxon>
        <taxon>Papilionoidea</taxon>
        <taxon>Papilionidae</taxon>
        <taxon>Parnassiinae</taxon>
        <taxon>Parnassini</taxon>
        <taxon>Parnassius</taxon>
        <taxon>Parnassius</taxon>
    </lineage>
</organism>
<evidence type="ECO:0000256" key="5">
    <source>
        <dbReference type="ARBA" id="ARBA00022692"/>
    </source>
</evidence>
<dbReference type="GO" id="GO:0005886">
    <property type="term" value="C:plasma membrane"/>
    <property type="evidence" value="ECO:0007669"/>
    <property type="project" value="TreeGrafter"/>
</dbReference>
<keyword evidence="5 12" id="KW-0812">Transmembrane</keyword>
<protein>
    <submittedName>
        <fullName evidence="14">(apollo) hypothetical protein</fullName>
    </submittedName>
</protein>